<evidence type="ECO:0000259" key="13">
    <source>
        <dbReference type="PROSITE" id="PS50001"/>
    </source>
</evidence>
<dbReference type="Pfam" id="PF07714">
    <property type="entry name" value="PK_Tyr_Ser-Thr"/>
    <property type="match status" value="1"/>
</dbReference>
<keyword evidence="9" id="KW-0040">ANK repeat</keyword>
<dbReference type="CDD" id="cd00192">
    <property type="entry name" value="PTKc"/>
    <property type="match status" value="1"/>
</dbReference>
<evidence type="ECO:0000256" key="12">
    <source>
        <dbReference type="SAM" id="MobiDB-lite"/>
    </source>
</evidence>
<dbReference type="InterPro" id="IPR036770">
    <property type="entry name" value="Ankyrin_rpt-contain_sf"/>
</dbReference>
<dbReference type="InterPro" id="IPR000719">
    <property type="entry name" value="Prot_kinase_dom"/>
</dbReference>
<dbReference type="SMART" id="SM00248">
    <property type="entry name" value="ANK"/>
    <property type="match status" value="3"/>
</dbReference>
<feature type="domain" description="Protein kinase" evidence="14">
    <location>
        <begin position="444"/>
        <end position="700"/>
    </location>
</feature>
<dbReference type="PROSITE" id="PS50011">
    <property type="entry name" value="PROTEIN_KINASE_DOM"/>
    <property type="match status" value="1"/>
</dbReference>
<evidence type="ECO:0000256" key="5">
    <source>
        <dbReference type="ARBA" id="ARBA00022777"/>
    </source>
</evidence>
<evidence type="ECO:0000259" key="14">
    <source>
        <dbReference type="PROSITE" id="PS50011"/>
    </source>
</evidence>
<dbReference type="InterPro" id="IPR011009">
    <property type="entry name" value="Kinase-like_dom_sf"/>
</dbReference>
<dbReference type="PROSITE" id="PS50088">
    <property type="entry name" value="ANK_REPEAT"/>
    <property type="match status" value="1"/>
</dbReference>
<evidence type="ECO:0000256" key="7">
    <source>
        <dbReference type="ARBA" id="ARBA00023137"/>
    </source>
</evidence>
<evidence type="ECO:0000256" key="3">
    <source>
        <dbReference type="ARBA" id="ARBA00022679"/>
    </source>
</evidence>
<dbReference type="SMART" id="SM00252">
    <property type="entry name" value="SH2"/>
    <property type="match status" value="2"/>
</dbReference>
<dbReference type="GO" id="GO:0004715">
    <property type="term" value="F:non-membrane spanning protein tyrosine kinase activity"/>
    <property type="evidence" value="ECO:0007669"/>
    <property type="project" value="UniProtKB-EC"/>
</dbReference>
<dbReference type="InterPro" id="IPR008266">
    <property type="entry name" value="Tyr_kinase_AS"/>
</dbReference>
<dbReference type="Gene3D" id="1.10.510.10">
    <property type="entry name" value="Transferase(Phosphotransferase) domain 1"/>
    <property type="match status" value="1"/>
</dbReference>
<protein>
    <recommendedName>
        <fullName evidence="1">non-specific protein-tyrosine kinase</fullName>
        <ecNumber evidence="1">2.7.10.2</ecNumber>
    </recommendedName>
</protein>
<dbReference type="AlphaFoldDB" id="B3XVX7"/>
<dbReference type="GO" id="GO:0071944">
    <property type="term" value="C:cell periphery"/>
    <property type="evidence" value="ECO:0007669"/>
    <property type="project" value="UniProtKB-ARBA"/>
</dbReference>
<evidence type="ECO:0000256" key="10">
    <source>
        <dbReference type="PROSITE-ProRule" id="PRU00191"/>
    </source>
</evidence>
<dbReference type="PROSITE" id="PS00107">
    <property type="entry name" value="PROTEIN_KINASE_ATP"/>
    <property type="match status" value="1"/>
</dbReference>
<dbReference type="InterPro" id="IPR050198">
    <property type="entry name" value="Non-receptor_tyrosine_kinases"/>
</dbReference>
<keyword evidence="5 15" id="KW-0418">Kinase</keyword>
<feature type="domain" description="SH2" evidence="13">
    <location>
        <begin position="5"/>
        <end position="95"/>
    </location>
</feature>
<keyword evidence="6 11" id="KW-0067">ATP-binding</keyword>
<proteinExistence type="evidence at transcript level"/>
<gene>
    <name evidence="15" type="primary">CgPTK-b</name>
</gene>
<dbReference type="PROSITE" id="PS50297">
    <property type="entry name" value="ANK_REP_REGION"/>
    <property type="match status" value="1"/>
</dbReference>
<dbReference type="InterPro" id="IPR000980">
    <property type="entry name" value="SH2"/>
</dbReference>
<dbReference type="InterPro" id="IPR001245">
    <property type="entry name" value="Ser-Thr/Tyr_kinase_cat_dom"/>
</dbReference>
<evidence type="ECO:0000256" key="9">
    <source>
        <dbReference type="PROSITE-ProRule" id="PRU00023"/>
    </source>
</evidence>
<dbReference type="Gene3D" id="3.30.505.10">
    <property type="entry name" value="SH2 domain"/>
    <property type="match status" value="2"/>
</dbReference>
<dbReference type="GO" id="GO:0005524">
    <property type="term" value="F:ATP binding"/>
    <property type="evidence" value="ECO:0007669"/>
    <property type="project" value="UniProtKB-UniRule"/>
</dbReference>
<keyword evidence="4 11" id="KW-0547">Nucleotide-binding</keyword>
<evidence type="ECO:0000256" key="6">
    <source>
        <dbReference type="ARBA" id="ARBA00022840"/>
    </source>
</evidence>
<dbReference type="FunFam" id="1.10.510.10:FF:000027">
    <property type="entry name" value="Receptor protein-tyrosine kinase"/>
    <property type="match status" value="1"/>
</dbReference>
<feature type="domain" description="SH2" evidence="13">
    <location>
        <begin position="248"/>
        <end position="340"/>
    </location>
</feature>
<dbReference type="GO" id="GO:0007165">
    <property type="term" value="P:signal transduction"/>
    <property type="evidence" value="ECO:0007669"/>
    <property type="project" value="UniProtKB-ARBA"/>
</dbReference>
<sequence>MDQLFFHGSVPRAEAEAKVQRGGNGVFLIRQSSSDSGSYVLSVGYQGEALHFKIKNEGECWFSIDEGPVFEGLADLTEHFVHFPDGLPCNLTSPVLVRSAEIDYKEGNTKLHTACAIGDRKHTAKNLKPDVACTKNAWGRIPLHEACRNAHKKCIQTLLEKQPQLRFDINARDKLGWTPLHLLAERGTAEIVLLLISYGADVTVINNDGETPRQVASRVGNTQTCRVLSDSEEGYGVPEIKKLFELEYYHGKLNRVAAENIITIYGSNDGLFLVRFSKGSGNFILSMCFNQSCFHFQIQCSQAENCYFIDDGPGFTSLGDLIQHYRLKSDGLPCVLTRFCKRSARSGGLSPDEEDIYQTGNLKAKKPRSKPVRASTYEEPGKKIPPARPKKKKSMQSRPLPDTPQPQQSKDDYDKMAELDELMKRQELVGVKPGKLNSIPYHDIELGDELGAGEFGKVYRGTYKSAAGSISVAVKTLQADKINGSEDFLREAKLMSALKHPNVVILLGVVQKPMLMIVQELVSKGALNDYLAKEKGTISNKQRLRWASEVANGMNYLEKVKYVHRDLATRNILLTNELRAKISDFGLSRAYEDNYYQASAGGRWPVRWYALECIHYGKFTSQSDVWSFGVTLWEIWTDGDMPYGTMNGQQIVETLQKGKRLGIPKDCPPQVGQIMKSCWMENYEERPTFASLLRKFTKLLRIS</sequence>
<dbReference type="Pfam" id="PF12796">
    <property type="entry name" value="Ank_2"/>
    <property type="match status" value="1"/>
</dbReference>
<name>B3XVX7_9EUKA</name>
<dbReference type="EMBL" id="AB098190">
    <property type="protein sequence ID" value="BAG55512.1"/>
    <property type="molecule type" value="mRNA"/>
</dbReference>
<dbReference type="InterPro" id="IPR002110">
    <property type="entry name" value="Ankyrin_rpt"/>
</dbReference>
<dbReference type="InterPro" id="IPR020635">
    <property type="entry name" value="Tyr_kinase_cat_dom"/>
</dbReference>
<dbReference type="Pfam" id="PF00017">
    <property type="entry name" value="SH2"/>
    <property type="match status" value="2"/>
</dbReference>
<evidence type="ECO:0000256" key="1">
    <source>
        <dbReference type="ARBA" id="ARBA00011903"/>
    </source>
</evidence>
<evidence type="ECO:0000256" key="8">
    <source>
        <dbReference type="ARBA" id="ARBA00051245"/>
    </source>
</evidence>
<dbReference type="EC" id="2.7.10.2" evidence="1"/>
<accession>B3XVX7</accession>
<dbReference type="SMART" id="SM00219">
    <property type="entry name" value="TyrKc"/>
    <property type="match status" value="1"/>
</dbReference>
<dbReference type="PROSITE" id="PS00109">
    <property type="entry name" value="PROTEIN_KINASE_TYR"/>
    <property type="match status" value="1"/>
</dbReference>
<dbReference type="Gene3D" id="1.25.40.20">
    <property type="entry name" value="Ankyrin repeat-containing domain"/>
    <property type="match status" value="1"/>
</dbReference>
<dbReference type="PANTHER" id="PTHR24418">
    <property type="entry name" value="TYROSINE-PROTEIN KINASE"/>
    <property type="match status" value="1"/>
</dbReference>
<evidence type="ECO:0000313" key="15">
    <source>
        <dbReference type="EMBL" id="BAG55512.1"/>
    </source>
</evidence>
<evidence type="ECO:0000256" key="2">
    <source>
        <dbReference type="ARBA" id="ARBA00022553"/>
    </source>
</evidence>
<dbReference type="InterPro" id="IPR017441">
    <property type="entry name" value="Protein_kinase_ATP_BS"/>
</dbReference>
<comment type="catalytic activity">
    <reaction evidence="8">
        <text>L-tyrosyl-[protein] + ATP = O-phospho-L-tyrosyl-[protein] + ADP + H(+)</text>
        <dbReference type="Rhea" id="RHEA:10596"/>
        <dbReference type="Rhea" id="RHEA-COMP:10136"/>
        <dbReference type="Rhea" id="RHEA-COMP:20101"/>
        <dbReference type="ChEBI" id="CHEBI:15378"/>
        <dbReference type="ChEBI" id="CHEBI:30616"/>
        <dbReference type="ChEBI" id="CHEBI:46858"/>
        <dbReference type="ChEBI" id="CHEBI:61978"/>
        <dbReference type="ChEBI" id="CHEBI:456216"/>
        <dbReference type="EC" id="2.7.10.2"/>
    </reaction>
</comment>
<keyword evidence="7" id="KW-0829">Tyrosine-protein kinase</keyword>
<dbReference type="SUPFAM" id="SSF56112">
    <property type="entry name" value="Protein kinase-like (PK-like)"/>
    <property type="match status" value="1"/>
</dbReference>
<organism evidence="15">
    <name type="scientific">Hartaetosiga gracilis</name>
    <dbReference type="NCBI Taxonomy" id="216892"/>
    <lineage>
        <taxon>Eukaryota</taxon>
        <taxon>Choanoflagellata</taxon>
        <taxon>Craspedida</taxon>
        <taxon>Salpingoecidae</taxon>
        <taxon>Hartaetosiga</taxon>
    </lineage>
</organism>
<dbReference type="SUPFAM" id="SSF48403">
    <property type="entry name" value="Ankyrin repeat"/>
    <property type="match status" value="1"/>
</dbReference>
<evidence type="ECO:0000256" key="11">
    <source>
        <dbReference type="PROSITE-ProRule" id="PRU10141"/>
    </source>
</evidence>
<dbReference type="InterPro" id="IPR036860">
    <property type="entry name" value="SH2_dom_sf"/>
</dbReference>
<feature type="binding site" evidence="11">
    <location>
        <position position="475"/>
    </location>
    <ligand>
        <name>ATP</name>
        <dbReference type="ChEBI" id="CHEBI:30616"/>
    </ligand>
</feature>
<dbReference type="SUPFAM" id="SSF55550">
    <property type="entry name" value="SH2 domain"/>
    <property type="match status" value="2"/>
</dbReference>
<feature type="region of interest" description="Disordered" evidence="12">
    <location>
        <begin position="344"/>
        <end position="412"/>
    </location>
</feature>
<dbReference type="PRINTS" id="PR00401">
    <property type="entry name" value="SH2DOMAIN"/>
</dbReference>
<keyword evidence="10" id="KW-0727">SH2 domain</keyword>
<keyword evidence="2" id="KW-0597">Phosphoprotein</keyword>
<feature type="repeat" description="ANK" evidence="9">
    <location>
        <begin position="175"/>
        <end position="207"/>
    </location>
</feature>
<dbReference type="PRINTS" id="PR00109">
    <property type="entry name" value="TYRKINASE"/>
</dbReference>
<keyword evidence="3" id="KW-0808">Transferase</keyword>
<reference evidence="15" key="1">
    <citation type="journal article" date="2008" name="FEBS Lett.">
        <title>Ancient divergence of animal protein tyrosine kinase genes demonstrated by a gene family tree including choanoflagellate genes.</title>
        <authorList>
            <person name="Suga H."/>
            <person name="Sasaki G."/>
            <person name="Kuma K."/>
            <person name="Nishiyori H."/>
            <person name="Hirose N."/>
            <person name="Su Z.H."/>
            <person name="Iwabe N."/>
            <person name="Miyata T."/>
        </authorList>
    </citation>
    <scope>NUCLEOTIDE SEQUENCE</scope>
</reference>
<dbReference type="PROSITE" id="PS50001">
    <property type="entry name" value="SH2"/>
    <property type="match status" value="2"/>
</dbReference>
<evidence type="ECO:0000256" key="4">
    <source>
        <dbReference type="ARBA" id="ARBA00022741"/>
    </source>
</evidence>